<keyword evidence="2" id="KW-0472">Membrane</keyword>
<feature type="transmembrane region" description="Helical" evidence="2">
    <location>
        <begin position="73"/>
        <end position="93"/>
    </location>
</feature>
<dbReference type="EMBL" id="LN890656">
    <property type="protein sequence ID" value="CUS05831.1"/>
    <property type="molecule type" value="Genomic_DNA"/>
</dbReference>
<evidence type="ECO:0000256" key="1">
    <source>
        <dbReference type="SAM" id="Coils"/>
    </source>
</evidence>
<feature type="coiled-coil region" evidence="1">
    <location>
        <begin position="488"/>
        <end position="519"/>
    </location>
</feature>
<evidence type="ECO:0000256" key="2">
    <source>
        <dbReference type="SAM" id="Phobius"/>
    </source>
</evidence>
<accession>A0A160T624</accession>
<feature type="transmembrane region" description="Helical" evidence="2">
    <location>
        <begin position="105"/>
        <end position="128"/>
    </location>
</feature>
<protein>
    <recommendedName>
        <fullName evidence="5">Type I phosphodiesterase/nucleotide pyrophosphatase</fullName>
    </recommendedName>
</protein>
<sequence>MHRSFTRFLARFIAIWLIDALSLSLTAWIMPGIGLVAHGRVPAWGIALIAALVLGTANIIIRPLILLVVMRRGFILLLVAGFLINAMMLRLTANLLGGGLTVDGWLPAIIAGIVLAVVNTLIAGLLGIDDSGSFYRAVIGRRIARDWVSAPQDDYRGLIVLQVDGLSYHHIQEAMTRGYMPNVARMIANDGYVLSRTDCGLSSQTAACQAGILYGDNYDIPAFRWFSKAENRLYVAGSDAALINARYGGGRGLLRDGVSINNLLDGDARLSLLTATDLTGGADEEKKARARDIYLLLLNPHFLLRVVGLFIGEAALEVWQYGTDVARNVQPRLNRLADFYPFYRAATTVVMREVSGFLTLIQIRRGEPIVYTTWPGYDKVAHFSGPWSRHAFGTLRGFDRFLGQLRVVLARRSPRPYELILLSDHGHSSGATFQMRYGYSLLEFIERYLPTGTVVSEAHDLDDGSLSVIAMAAELGNIHEQGMGGVIGKAAAEQMRELAEEAAEQLREYENEGLRAAADVTFCASGNLAQIYFRAFPQRARLSELNQTYPNLIDALVRHEGVGLVVVADDAGVPIALGPRGARNLHTGDVTGEDPLLTYGDADLRAWQVGRLADFPSAGDITVMSAVYPDKTVAALEEQIGVHGGLGGEQTDCFLLHPPDMVVPPTRSSTDVFGLLNARRENNLATD</sequence>
<reference evidence="3" key="1">
    <citation type="submission" date="2016-01" db="EMBL/GenBank/DDBJ databases">
        <authorList>
            <person name="Mcilroy J.S."/>
            <person name="Karst M S."/>
            <person name="Albertsen M."/>
        </authorList>
    </citation>
    <scope>NUCLEOTIDE SEQUENCE</scope>
    <source>
        <strain evidence="3">Cfx-K</strain>
    </source>
</reference>
<dbReference type="InterPro" id="IPR017850">
    <property type="entry name" value="Alkaline_phosphatase_core_sf"/>
</dbReference>
<feature type="transmembrane region" description="Helical" evidence="2">
    <location>
        <begin position="293"/>
        <end position="311"/>
    </location>
</feature>
<keyword evidence="1" id="KW-0175">Coiled coil</keyword>
<dbReference type="PANTHER" id="PTHR37309:SF1">
    <property type="entry name" value="SLR0284 PROTEIN"/>
    <property type="match status" value="1"/>
</dbReference>
<keyword evidence="2" id="KW-0812">Transmembrane</keyword>
<gene>
    <name evidence="3" type="ORF">CFX0092_B0297</name>
</gene>
<organism evidence="3 4">
    <name type="scientific">Candidatus Promineifilum breve</name>
    <dbReference type="NCBI Taxonomy" id="1806508"/>
    <lineage>
        <taxon>Bacteria</taxon>
        <taxon>Bacillati</taxon>
        <taxon>Chloroflexota</taxon>
        <taxon>Ardenticatenia</taxon>
        <taxon>Candidatus Promineifilales</taxon>
        <taxon>Candidatus Promineifilaceae</taxon>
        <taxon>Candidatus Promineifilum</taxon>
    </lineage>
</organism>
<dbReference type="Proteomes" id="UP000215027">
    <property type="component" value="Chromosome II"/>
</dbReference>
<feature type="transmembrane region" description="Helical" evidence="2">
    <location>
        <begin position="12"/>
        <end position="37"/>
    </location>
</feature>
<dbReference type="Pfam" id="PF04020">
    <property type="entry name" value="Phage_holin_4_2"/>
    <property type="match status" value="1"/>
</dbReference>
<evidence type="ECO:0000313" key="3">
    <source>
        <dbReference type="EMBL" id="CUS05831.1"/>
    </source>
</evidence>
<keyword evidence="2" id="KW-1133">Transmembrane helix</keyword>
<keyword evidence="4" id="KW-1185">Reference proteome</keyword>
<dbReference type="Gene3D" id="3.40.720.10">
    <property type="entry name" value="Alkaline Phosphatase, subunit A"/>
    <property type="match status" value="1"/>
</dbReference>
<dbReference type="PANTHER" id="PTHR37309">
    <property type="entry name" value="SLR0284 PROTEIN"/>
    <property type="match status" value="1"/>
</dbReference>
<dbReference type="KEGG" id="pbf:CFX0092_B0297"/>
<dbReference type="InterPro" id="IPR002591">
    <property type="entry name" value="Phosphodiest/P_Trfase"/>
</dbReference>
<feature type="transmembrane region" description="Helical" evidence="2">
    <location>
        <begin position="43"/>
        <end position="61"/>
    </location>
</feature>
<dbReference type="SUPFAM" id="SSF53649">
    <property type="entry name" value="Alkaline phosphatase-like"/>
    <property type="match status" value="1"/>
</dbReference>
<dbReference type="OrthoDB" id="155529at2"/>
<dbReference type="AlphaFoldDB" id="A0A160T624"/>
<dbReference type="RefSeq" id="WP_095045191.1">
    <property type="nucleotide sequence ID" value="NZ_LN890656.1"/>
</dbReference>
<evidence type="ECO:0000313" key="4">
    <source>
        <dbReference type="Proteomes" id="UP000215027"/>
    </source>
</evidence>
<dbReference type="InterPro" id="IPR007165">
    <property type="entry name" value="Phage_holin_4_2"/>
</dbReference>
<dbReference type="Pfam" id="PF01663">
    <property type="entry name" value="Phosphodiest"/>
    <property type="match status" value="1"/>
</dbReference>
<proteinExistence type="predicted"/>
<evidence type="ECO:0008006" key="5">
    <source>
        <dbReference type="Google" id="ProtNLM"/>
    </source>
</evidence>
<name>A0A160T624_9CHLR</name>